<dbReference type="Gene3D" id="2.40.10.10">
    <property type="entry name" value="Trypsin-like serine proteases"/>
    <property type="match status" value="1"/>
</dbReference>
<feature type="region of interest" description="Disordered" evidence="6">
    <location>
        <begin position="375"/>
        <end position="398"/>
    </location>
</feature>
<gene>
    <name evidence="9" type="primary">LOC118897785</name>
</gene>
<organism evidence="8 9">
    <name type="scientific">Balaenoptera musculus</name>
    <name type="common">Blue whale</name>
    <dbReference type="NCBI Taxonomy" id="9771"/>
    <lineage>
        <taxon>Eukaryota</taxon>
        <taxon>Metazoa</taxon>
        <taxon>Chordata</taxon>
        <taxon>Craniata</taxon>
        <taxon>Vertebrata</taxon>
        <taxon>Euteleostomi</taxon>
        <taxon>Mammalia</taxon>
        <taxon>Eutheria</taxon>
        <taxon>Laurasiatheria</taxon>
        <taxon>Artiodactyla</taxon>
        <taxon>Whippomorpha</taxon>
        <taxon>Cetacea</taxon>
        <taxon>Mysticeti</taxon>
        <taxon>Balaenopteridae</taxon>
        <taxon>Balaenoptera</taxon>
    </lineage>
</organism>
<evidence type="ECO:0000256" key="5">
    <source>
        <dbReference type="ARBA" id="ARBA00066748"/>
    </source>
</evidence>
<comment type="function">
    <text evidence="4">Tryptase is the major neutral protease present in mast cells and is secreted upon the coupled activation-degranulation response of this cell type.</text>
</comment>
<dbReference type="RefSeq" id="XP_036713007.1">
    <property type="nucleotide sequence ID" value="XM_036857112.1"/>
</dbReference>
<dbReference type="InterPro" id="IPR001314">
    <property type="entry name" value="Peptidase_S1A"/>
</dbReference>
<dbReference type="PROSITE" id="PS00135">
    <property type="entry name" value="TRYPSIN_SER"/>
    <property type="match status" value="1"/>
</dbReference>
<evidence type="ECO:0000313" key="8">
    <source>
        <dbReference type="Proteomes" id="UP000694857"/>
    </source>
</evidence>
<dbReference type="Proteomes" id="UP000694857">
    <property type="component" value="Chromosome 7"/>
</dbReference>
<accession>A0A8B8XSY2</accession>
<dbReference type="FunFam" id="2.40.10.10:FF:000039">
    <property type="entry name" value="Brain-specific serine protease 4"/>
    <property type="match status" value="1"/>
</dbReference>
<dbReference type="GeneID" id="118897785"/>
<evidence type="ECO:0000256" key="6">
    <source>
        <dbReference type="SAM" id="MobiDB-lite"/>
    </source>
</evidence>
<dbReference type="GO" id="GO:0004252">
    <property type="term" value="F:serine-type endopeptidase activity"/>
    <property type="evidence" value="ECO:0007669"/>
    <property type="project" value="UniProtKB-EC"/>
</dbReference>
<dbReference type="AlphaFoldDB" id="A0A8B8XSY2"/>
<evidence type="ECO:0000256" key="3">
    <source>
        <dbReference type="ARBA" id="ARBA00050838"/>
    </source>
</evidence>
<dbReference type="InterPro" id="IPR009003">
    <property type="entry name" value="Peptidase_S1_PA"/>
</dbReference>
<comment type="catalytic activity">
    <reaction evidence="3">
        <text>Preferential cleavage: Arg-|-Xaa, Lys-|-Xaa, but with more restricted specificity than trypsin.</text>
        <dbReference type="EC" id="3.4.21.59"/>
    </reaction>
</comment>
<dbReference type="SMART" id="SM00020">
    <property type="entry name" value="Tryp_SPc"/>
    <property type="match status" value="1"/>
</dbReference>
<keyword evidence="8" id="KW-1185">Reference proteome</keyword>
<dbReference type="InterPro" id="IPR001254">
    <property type="entry name" value="Trypsin_dom"/>
</dbReference>
<dbReference type="KEGG" id="bmus:118897785"/>
<feature type="compositionally biased region" description="Pro residues" evidence="6">
    <location>
        <begin position="383"/>
        <end position="393"/>
    </location>
</feature>
<feature type="domain" description="Peptidase S1" evidence="7">
    <location>
        <begin position="132"/>
        <end position="374"/>
    </location>
</feature>
<dbReference type="SUPFAM" id="SSF50494">
    <property type="entry name" value="Trypsin-like serine proteases"/>
    <property type="match status" value="1"/>
</dbReference>
<dbReference type="GO" id="GO:0006508">
    <property type="term" value="P:proteolysis"/>
    <property type="evidence" value="ECO:0007669"/>
    <property type="project" value="InterPro"/>
</dbReference>
<dbReference type="EC" id="3.4.21.59" evidence="5"/>
<dbReference type="PRINTS" id="PR00722">
    <property type="entry name" value="CHYMOTRYPSIN"/>
</dbReference>
<dbReference type="InterPro" id="IPR043504">
    <property type="entry name" value="Peptidase_S1_PA_chymotrypsin"/>
</dbReference>
<dbReference type="PANTHER" id="PTHR24253">
    <property type="entry name" value="TRANSMEMBRANE PROTEASE SERINE"/>
    <property type="match status" value="1"/>
</dbReference>
<dbReference type="InterPro" id="IPR033116">
    <property type="entry name" value="TRYPSIN_SER"/>
</dbReference>
<evidence type="ECO:0000256" key="2">
    <source>
        <dbReference type="ARBA" id="ARBA00023157"/>
    </source>
</evidence>
<evidence type="ECO:0000259" key="7">
    <source>
        <dbReference type="PROSITE" id="PS50240"/>
    </source>
</evidence>
<keyword evidence="2" id="KW-1015">Disulfide bond</keyword>
<name>A0A8B8XSY2_BALMU</name>
<dbReference type="PROSITE" id="PS50240">
    <property type="entry name" value="TRYPSIN_DOM"/>
    <property type="match status" value="1"/>
</dbReference>
<evidence type="ECO:0000256" key="4">
    <source>
        <dbReference type="ARBA" id="ARBA00054350"/>
    </source>
</evidence>
<dbReference type="OrthoDB" id="546450at2759"/>
<reference evidence="9" key="1">
    <citation type="submission" date="2025-08" db="UniProtKB">
        <authorList>
            <consortium name="RefSeq"/>
        </authorList>
    </citation>
    <scope>IDENTIFICATION</scope>
    <source>
        <tissue evidence="9">Epidermis and Blubber</tissue>
    </source>
</reference>
<sequence>MAARAPDTRGTLLLQLHARVCARAAGGQVRVRGVAHKRRRFPSTPQGPREPLSAQSGRRCRTDYMEIKGAGGSGPGWRGACTLAVILLYLHSLLLHTEVAGTTTAGPPQPAAAGPPLRAEEVCGRPAVTGRIFGGRDAPEKRWPWQVSLLYNGQHICGAALISAYWVASAAHCFQLSHDPSAYKVLLGYYRLKTPTSHSRQASVYRVIVNTDFNKRYYMGSDITLLQLYRPVDFSDYIRPVCLPGPNTQLPPHTSCWITGWGMVTEERVLSAPYTLQEGEVGVIDSQVCTSYFQGPDPNNNTYSIRDDMLCAGDLMTGKSICRGDSGGPLVCQLNNTWLLIGLSSWSRPCQEPVSPSVFTKVSYFAQWISEKQAASPNAGPSSPLPESRPPSEPSFTSLGSVHKPRSFLTLVTSQTFLLLLSFLWTRWP</sequence>
<comment type="subunit">
    <text evidence="1">Homotetramer.</text>
</comment>
<proteinExistence type="predicted"/>
<dbReference type="Pfam" id="PF00089">
    <property type="entry name" value="Trypsin"/>
    <property type="match status" value="1"/>
</dbReference>
<protein>
    <recommendedName>
        <fullName evidence="5">tryptase</fullName>
        <ecNumber evidence="5">3.4.21.59</ecNumber>
    </recommendedName>
</protein>
<dbReference type="PANTHER" id="PTHR24253:SF42">
    <property type="entry name" value="PROTEASE, SERINE 47"/>
    <property type="match status" value="1"/>
</dbReference>
<dbReference type="CDD" id="cd00190">
    <property type="entry name" value="Tryp_SPc"/>
    <property type="match status" value="1"/>
</dbReference>
<evidence type="ECO:0000313" key="9">
    <source>
        <dbReference type="RefSeq" id="XP_036713007.1"/>
    </source>
</evidence>
<feature type="region of interest" description="Disordered" evidence="6">
    <location>
        <begin position="33"/>
        <end position="58"/>
    </location>
</feature>
<evidence type="ECO:0000256" key="1">
    <source>
        <dbReference type="ARBA" id="ARBA00011881"/>
    </source>
</evidence>